<evidence type="ECO:0000259" key="3">
    <source>
        <dbReference type="PROSITE" id="PS50020"/>
    </source>
</evidence>
<dbReference type="CDD" id="cd00201">
    <property type="entry name" value="WW"/>
    <property type="match status" value="1"/>
</dbReference>
<sequence length="587" mass="66532">MLKSTHKPSGNAPPPLPPGWTEHKAPTGHTYYYNTATQESTYKRPGLVETALPPPPPNPNASFLQHSAIPNLSNPAAANAWQAQFNAPPQQQHHQRGGFGGGRGGHHGANDRPRPQPRDKPKRSIPIPGCEPWALVYTKYGRRFVYNPTKKASYWRIPEKVMKGVIELDIKSIQDKATGDKSASAEPTTKSKDGDSEMADAPAKEQEEEQEEIGSDYEEVEVTDSEGEHDGEDGEHRSKRQRTEDQEEEEKGPVEFSEEDFAAQLQAMGADYGLDPGEYDDGDPDAWPEGAEGLEISESDSRELFKDLLADHGVNPFSPWEKLIDEGSSLVDDPRWTVLPNMKTRREVWEEWSRAGIQLSKERRAKEEKKDPRIPYLAFLQAKANPKLYWAEFRRKYRKEPPLRDTNLADKDREKLYRDYIARLKLPLETQKKDLSNLLHSVPLKDLNNKTLPENLPSQLLADIRYVSIQASIRDPLIKTYIETLPPPPEEGEAVDDEASRKERAERRKREDALRERERVVEEQKRRQQKQLKFSQAVLREEERELERAQHIDGRKGITSQLLAEREKKGSDPAATEGSGEGTGEGA</sequence>
<accession>A0ABR1Q1H6</accession>
<dbReference type="InterPro" id="IPR001202">
    <property type="entry name" value="WW_dom"/>
</dbReference>
<dbReference type="PANTHER" id="PTHR15377">
    <property type="entry name" value="TRANSCRIPTION ELONGATION REGULATOR 1"/>
    <property type="match status" value="1"/>
</dbReference>
<name>A0ABR1Q1H6_9PEZI</name>
<organism evidence="4 5">
    <name type="scientific">Apiospora aurea</name>
    <dbReference type="NCBI Taxonomy" id="335848"/>
    <lineage>
        <taxon>Eukaryota</taxon>
        <taxon>Fungi</taxon>
        <taxon>Dikarya</taxon>
        <taxon>Ascomycota</taxon>
        <taxon>Pezizomycotina</taxon>
        <taxon>Sordariomycetes</taxon>
        <taxon>Xylariomycetidae</taxon>
        <taxon>Amphisphaeriales</taxon>
        <taxon>Apiosporaceae</taxon>
        <taxon>Apiospora</taxon>
    </lineage>
</organism>
<feature type="compositionally biased region" description="Acidic residues" evidence="2">
    <location>
        <begin position="277"/>
        <end position="286"/>
    </location>
</feature>
<feature type="domain" description="WW" evidence="3">
    <location>
        <begin position="14"/>
        <end position="47"/>
    </location>
</feature>
<feature type="domain" description="WW" evidence="3">
    <location>
        <begin position="132"/>
        <end position="160"/>
    </location>
</feature>
<feature type="region of interest" description="Disordered" evidence="2">
    <location>
        <begin position="173"/>
        <end position="299"/>
    </location>
</feature>
<proteinExistence type="predicted"/>
<reference evidence="4 5" key="1">
    <citation type="submission" date="2023-01" db="EMBL/GenBank/DDBJ databases">
        <title>Analysis of 21 Apiospora genomes using comparative genomics revels a genus with tremendous synthesis potential of carbohydrate active enzymes and secondary metabolites.</title>
        <authorList>
            <person name="Sorensen T."/>
        </authorList>
    </citation>
    <scope>NUCLEOTIDE SEQUENCE [LARGE SCALE GENOMIC DNA]</scope>
    <source>
        <strain evidence="4 5">CBS 24483</strain>
    </source>
</reference>
<feature type="compositionally biased region" description="Basic and acidic residues" evidence="2">
    <location>
        <begin position="108"/>
        <end position="119"/>
    </location>
</feature>
<dbReference type="Pfam" id="PF00397">
    <property type="entry name" value="WW"/>
    <property type="match status" value="1"/>
</dbReference>
<evidence type="ECO:0000256" key="2">
    <source>
        <dbReference type="SAM" id="MobiDB-lite"/>
    </source>
</evidence>
<evidence type="ECO:0000256" key="1">
    <source>
        <dbReference type="ARBA" id="ARBA00022737"/>
    </source>
</evidence>
<feature type="compositionally biased region" description="Acidic residues" evidence="2">
    <location>
        <begin position="245"/>
        <end position="261"/>
    </location>
</feature>
<evidence type="ECO:0000313" key="4">
    <source>
        <dbReference type="EMBL" id="KAK7943856.1"/>
    </source>
</evidence>
<dbReference type="EMBL" id="JAQQWE010000008">
    <property type="protein sequence ID" value="KAK7943856.1"/>
    <property type="molecule type" value="Genomic_DNA"/>
</dbReference>
<feature type="region of interest" description="Disordered" evidence="2">
    <location>
        <begin position="482"/>
        <end position="587"/>
    </location>
</feature>
<evidence type="ECO:0000313" key="5">
    <source>
        <dbReference type="Proteomes" id="UP001391051"/>
    </source>
</evidence>
<dbReference type="PROSITE" id="PS01159">
    <property type="entry name" value="WW_DOMAIN_1"/>
    <property type="match status" value="1"/>
</dbReference>
<comment type="caution">
    <text evidence="4">The sequence shown here is derived from an EMBL/GenBank/DDBJ whole genome shotgun (WGS) entry which is preliminary data.</text>
</comment>
<feature type="region of interest" description="Disordered" evidence="2">
    <location>
        <begin position="1"/>
        <end position="129"/>
    </location>
</feature>
<protein>
    <submittedName>
        <fullName evidence="4">Ff domain protein</fullName>
    </submittedName>
</protein>
<feature type="compositionally biased region" description="Acidic residues" evidence="2">
    <location>
        <begin position="206"/>
        <end position="233"/>
    </location>
</feature>
<dbReference type="InterPro" id="IPR036020">
    <property type="entry name" value="WW_dom_sf"/>
</dbReference>
<dbReference type="Gene3D" id="2.20.70.10">
    <property type="match status" value="2"/>
</dbReference>
<dbReference type="Gene3D" id="1.10.10.440">
    <property type="entry name" value="FF domain"/>
    <property type="match status" value="1"/>
</dbReference>
<dbReference type="SUPFAM" id="SSF51045">
    <property type="entry name" value="WW domain"/>
    <property type="match status" value="2"/>
</dbReference>
<keyword evidence="5" id="KW-1185">Reference proteome</keyword>
<dbReference type="SMART" id="SM00456">
    <property type="entry name" value="WW"/>
    <property type="match status" value="2"/>
</dbReference>
<dbReference type="PANTHER" id="PTHR15377:SF3">
    <property type="entry name" value="WW DOMAIN-CONTAINING PROTEIN"/>
    <property type="match status" value="1"/>
</dbReference>
<feature type="compositionally biased region" description="Low complexity" evidence="2">
    <location>
        <begin position="74"/>
        <end position="92"/>
    </location>
</feature>
<keyword evidence="1" id="KW-0677">Repeat</keyword>
<dbReference type="SUPFAM" id="SSF81698">
    <property type="entry name" value="FF domain"/>
    <property type="match status" value="1"/>
</dbReference>
<gene>
    <name evidence="4" type="ORF">PG986_012969</name>
</gene>
<dbReference type="Proteomes" id="UP001391051">
    <property type="component" value="Unassembled WGS sequence"/>
</dbReference>
<dbReference type="Pfam" id="PF01846">
    <property type="entry name" value="FF"/>
    <property type="match status" value="1"/>
</dbReference>
<dbReference type="GeneID" id="92082253"/>
<dbReference type="RefSeq" id="XP_066695887.1">
    <property type="nucleotide sequence ID" value="XM_066849191.1"/>
</dbReference>
<dbReference type="InterPro" id="IPR002713">
    <property type="entry name" value="FF_domain"/>
</dbReference>
<feature type="compositionally biased region" description="Basic and acidic residues" evidence="2">
    <location>
        <begin position="498"/>
        <end position="526"/>
    </location>
</feature>
<dbReference type="InterPro" id="IPR045148">
    <property type="entry name" value="TCRG1-like"/>
</dbReference>
<feature type="compositionally biased region" description="Polar residues" evidence="2">
    <location>
        <begin position="61"/>
        <end position="73"/>
    </location>
</feature>
<feature type="compositionally biased region" description="Basic and acidic residues" evidence="2">
    <location>
        <begin position="539"/>
        <end position="556"/>
    </location>
</feature>
<dbReference type="InterPro" id="IPR036517">
    <property type="entry name" value="FF_domain_sf"/>
</dbReference>
<dbReference type="PROSITE" id="PS50020">
    <property type="entry name" value="WW_DOMAIN_2"/>
    <property type="match status" value="2"/>
</dbReference>